<proteinExistence type="inferred from homology"/>
<dbReference type="GO" id="GO:0006487">
    <property type="term" value="P:protein N-linked glycosylation"/>
    <property type="evidence" value="ECO:0007669"/>
    <property type="project" value="TreeGrafter"/>
</dbReference>
<dbReference type="PANTHER" id="PTHR13132:SF29">
    <property type="entry name" value="ALPHA-(1,6)-FUCOSYLTRANSFERASE"/>
    <property type="match status" value="1"/>
</dbReference>
<dbReference type="InterPro" id="IPR027350">
    <property type="entry name" value="GT23_dom"/>
</dbReference>
<comment type="caution">
    <text evidence="5">The sequence shown here is derived from an EMBL/GenBank/DDBJ whole genome shotgun (WGS) entry which is preliminary data.</text>
</comment>
<dbReference type="Proteomes" id="UP000663881">
    <property type="component" value="Unassembled WGS sequence"/>
</dbReference>
<keyword evidence="1 3" id="KW-0328">Glycosyltransferase</keyword>
<dbReference type="Pfam" id="PF19745">
    <property type="entry name" value="FUT8_N_cat"/>
    <property type="match status" value="1"/>
</dbReference>
<comment type="similarity">
    <text evidence="3">Belongs to the glycosyltransferase 23 family.</text>
</comment>
<dbReference type="PANTHER" id="PTHR13132">
    <property type="entry name" value="ALPHA- 1,6 -FUCOSYLTRANSFERASE"/>
    <property type="match status" value="1"/>
</dbReference>
<gene>
    <name evidence="5" type="ORF">OKA104_LOCUS52631</name>
</gene>
<evidence type="ECO:0000313" key="6">
    <source>
        <dbReference type="Proteomes" id="UP000663881"/>
    </source>
</evidence>
<sequence length="109" mass="13128">LIRLHGNPFVWFTGQLMKYLLRPQPWLTELLEKKYSDIKFETPIVGIHVRRTDKVGSEAAFHDVSEYMKYVEDYYIIYQYQNPNLKFKKRVYLATDEPSVFKDARAKYE</sequence>
<organism evidence="5 6">
    <name type="scientific">Adineta steineri</name>
    <dbReference type="NCBI Taxonomy" id="433720"/>
    <lineage>
        <taxon>Eukaryota</taxon>
        <taxon>Metazoa</taxon>
        <taxon>Spiralia</taxon>
        <taxon>Gnathifera</taxon>
        <taxon>Rotifera</taxon>
        <taxon>Eurotatoria</taxon>
        <taxon>Bdelloidea</taxon>
        <taxon>Adinetida</taxon>
        <taxon>Adinetidae</taxon>
        <taxon>Adineta</taxon>
    </lineage>
</organism>
<dbReference type="InterPro" id="IPR045573">
    <property type="entry name" value="Fut8_N_cat"/>
</dbReference>
<dbReference type="AlphaFoldDB" id="A0A820QQP5"/>
<dbReference type="EMBL" id="CAJOAY010031011">
    <property type="protein sequence ID" value="CAF4423018.1"/>
    <property type="molecule type" value="Genomic_DNA"/>
</dbReference>
<protein>
    <recommendedName>
        <fullName evidence="4">GT23 domain-containing protein</fullName>
    </recommendedName>
</protein>
<feature type="region of interest" description="Important for donor substrate binding" evidence="3">
    <location>
        <begin position="50"/>
        <end position="51"/>
    </location>
</feature>
<evidence type="ECO:0000256" key="2">
    <source>
        <dbReference type="ARBA" id="ARBA00022679"/>
    </source>
</evidence>
<evidence type="ECO:0000259" key="4">
    <source>
        <dbReference type="PROSITE" id="PS51659"/>
    </source>
</evidence>
<evidence type="ECO:0000256" key="3">
    <source>
        <dbReference type="PROSITE-ProRule" id="PRU00992"/>
    </source>
</evidence>
<dbReference type="PROSITE" id="PS51659">
    <property type="entry name" value="GT23"/>
    <property type="match status" value="1"/>
</dbReference>
<feature type="non-terminal residue" evidence="5">
    <location>
        <position position="1"/>
    </location>
</feature>
<dbReference type="GO" id="GO:0046921">
    <property type="term" value="F:alpha-(1-&gt;6)-fucosyltransferase activity"/>
    <property type="evidence" value="ECO:0007669"/>
    <property type="project" value="TreeGrafter"/>
</dbReference>
<name>A0A820QQP5_9BILA</name>
<feature type="domain" description="GT23" evidence="4">
    <location>
        <begin position="1"/>
        <end position="109"/>
    </location>
</feature>
<keyword evidence="2 3" id="KW-0808">Transferase</keyword>
<dbReference type="Gene3D" id="3.40.50.11350">
    <property type="match status" value="1"/>
</dbReference>
<evidence type="ECO:0000313" key="5">
    <source>
        <dbReference type="EMBL" id="CAF4423018.1"/>
    </source>
</evidence>
<evidence type="ECO:0000256" key="1">
    <source>
        <dbReference type="ARBA" id="ARBA00022676"/>
    </source>
</evidence>
<accession>A0A820QQP5</accession>
<reference evidence="5" key="1">
    <citation type="submission" date="2021-02" db="EMBL/GenBank/DDBJ databases">
        <authorList>
            <person name="Nowell W R."/>
        </authorList>
    </citation>
    <scope>NUCLEOTIDE SEQUENCE</scope>
</reference>